<evidence type="ECO:0000256" key="2">
    <source>
        <dbReference type="ARBA" id="ARBA00022980"/>
    </source>
</evidence>
<dbReference type="PANTHER" id="PTHR11726">
    <property type="entry name" value="60S RIBOSOMAL PROTEIN L10"/>
    <property type="match status" value="1"/>
</dbReference>
<keyword evidence="3" id="KW-0687">Ribonucleoprotein</keyword>
<dbReference type="SUPFAM" id="SSF54686">
    <property type="entry name" value="Ribosomal protein L16p/L10e"/>
    <property type="match status" value="1"/>
</dbReference>
<dbReference type="Proteomes" id="UP000386466">
    <property type="component" value="Unassembled WGS sequence"/>
</dbReference>
<name>A0A485P2D1_LYNPA</name>
<dbReference type="GO" id="GO:0003735">
    <property type="term" value="F:structural constituent of ribosome"/>
    <property type="evidence" value="ECO:0007669"/>
    <property type="project" value="InterPro"/>
</dbReference>
<keyword evidence="2 4" id="KW-0689">Ribosomal protein</keyword>
<dbReference type="Gene3D" id="3.90.1170.10">
    <property type="entry name" value="Ribosomal protein L10e/L16"/>
    <property type="match status" value="1"/>
</dbReference>
<sequence length="124" mass="14556">MSSPAGTMQTGMWGAFRNPQGRVARVHIDQVIMSILTKLKNKEHVVETLHRAKCKFPGCQKNHITKKWGFTKFNVDEFEDMMAEKWLIPDDFGVKYIPHDGFLDRWEALHSWETWHCPLIHAHR</sequence>
<evidence type="ECO:0000313" key="5">
    <source>
        <dbReference type="Proteomes" id="UP000386466"/>
    </source>
</evidence>
<comment type="similarity">
    <text evidence="1">Belongs to the universal ribosomal protein uL16 family.</text>
</comment>
<keyword evidence="5" id="KW-1185">Reference proteome</keyword>
<dbReference type="GO" id="GO:0005840">
    <property type="term" value="C:ribosome"/>
    <property type="evidence" value="ECO:0007669"/>
    <property type="project" value="UniProtKB-KW"/>
</dbReference>
<dbReference type="InterPro" id="IPR047873">
    <property type="entry name" value="Ribosomal_uL16"/>
</dbReference>
<accession>A0A485P2D1</accession>
<proteinExistence type="inferred from homology"/>
<organism evidence="4 5">
    <name type="scientific">Lynx pardinus</name>
    <name type="common">Iberian lynx</name>
    <name type="synonym">Felis pardina</name>
    <dbReference type="NCBI Taxonomy" id="191816"/>
    <lineage>
        <taxon>Eukaryota</taxon>
        <taxon>Metazoa</taxon>
        <taxon>Chordata</taxon>
        <taxon>Craniata</taxon>
        <taxon>Vertebrata</taxon>
        <taxon>Euteleostomi</taxon>
        <taxon>Mammalia</taxon>
        <taxon>Eutheria</taxon>
        <taxon>Laurasiatheria</taxon>
        <taxon>Carnivora</taxon>
        <taxon>Feliformia</taxon>
        <taxon>Felidae</taxon>
        <taxon>Felinae</taxon>
        <taxon>Lynx</taxon>
    </lineage>
</organism>
<evidence type="ECO:0000256" key="3">
    <source>
        <dbReference type="ARBA" id="ARBA00023274"/>
    </source>
</evidence>
<dbReference type="GO" id="GO:1990904">
    <property type="term" value="C:ribonucleoprotein complex"/>
    <property type="evidence" value="ECO:0007669"/>
    <property type="project" value="UniProtKB-KW"/>
</dbReference>
<evidence type="ECO:0000256" key="1">
    <source>
        <dbReference type="ARBA" id="ARBA00008931"/>
    </source>
</evidence>
<dbReference type="FunFam" id="3.30.60.300:FF:000001">
    <property type="entry name" value="60S ribosomal protein L10"/>
    <property type="match status" value="1"/>
</dbReference>
<reference evidence="4 5" key="1">
    <citation type="submission" date="2019-01" db="EMBL/GenBank/DDBJ databases">
        <authorList>
            <person name="Alioto T."/>
            <person name="Alioto T."/>
        </authorList>
    </citation>
    <scope>NUCLEOTIDE SEQUENCE [LARGE SCALE GENOMIC DNA]</scope>
</reference>
<dbReference type="GO" id="GO:0006412">
    <property type="term" value="P:translation"/>
    <property type="evidence" value="ECO:0007669"/>
    <property type="project" value="InterPro"/>
</dbReference>
<dbReference type="InterPro" id="IPR036920">
    <property type="entry name" value="Ribosomal_uL16_sf"/>
</dbReference>
<gene>
    <name evidence="4" type="ORF">LYPA_23C003244</name>
</gene>
<dbReference type="AlphaFoldDB" id="A0A485P2D1"/>
<dbReference type="Pfam" id="PF00252">
    <property type="entry name" value="Ribosomal_L16"/>
    <property type="match status" value="1"/>
</dbReference>
<dbReference type="InterPro" id="IPR001197">
    <property type="entry name" value="Ribosomal_uL16_euk_arch"/>
</dbReference>
<dbReference type="EMBL" id="CAAGRJ010026220">
    <property type="protein sequence ID" value="VFV38474.1"/>
    <property type="molecule type" value="Genomic_DNA"/>
</dbReference>
<dbReference type="Gene3D" id="3.30.60.300">
    <property type="match status" value="1"/>
</dbReference>
<evidence type="ECO:0000313" key="4">
    <source>
        <dbReference type="EMBL" id="VFV38474.1"/>
    </source>
</evidence>
<protein>
    <submittedName>
        <fullName evidence="4">60s ribosomal protein l10-like</fullName>
    </submittedName>
</protein>